<evidence type="ECO:0000313" key="1">
    <source>
        <dbReference type="EMBL" id="OBR42066.1"/>
    </source>
</evidence>
<comment type="caution">
    <text evidence="1">The sequence shown here is derived from an EMBL/GenBank/DDBJ whole genome shotgun (WGS) entry which is preliminary data.</text>
</comment>
<organism evidence="1 2">
    <name type="scientific">Maribacter hydrothermalis</name>
    <dbReference type="NCBI Taxonomy" id="1836467"/>
    <lineage>
        <taxon>Bacteria</taxon>
        <taxon>Pseudomonadati</taxon>
        <taxon>Bacteroidota</taxon>
        <taxon>Flavobacteriia</taxon>
        <taxon>Flavobacteriales</taxon>
        <taxon>Flavobacteriaceae</taxon>
        <taxon>Maribacter</taxon>
    </lineage>
</organism>
<sequence>MNQVIKIAIIFLLLAVGCKELNKENQNDDSTGNLTQENPMNTADTIVKEAIKVHGGTLYDSAAYQFTFREKKYSFDNRNGNLYTVSSKDSLGNTIVDILQGNSFVRTVNNNAVELSKKDVSKYSEALNSVIYFATLPHKLNDKAVIKESVGEAIIKGEDYDIIKVTFNKIGGGKDHDDVFMYWINKKSHYINYLAYSYSVNEGGVRFRSAYNPRTIDGIRFQDYINWEAPIGTPLKDLPAMFEKEQLKELSRIETEEVQNLNSGSSVE</sequence>
<dbReference type="RefSeq" id="WP_068480797.1">
    <property type="nucleotide sequence ID" value="NZ_CP018760.1"/>
</dbReference>
<evidence type="ECO:0008006" key="3">
    <source>
        <dbReference type="Google" id="ProtNLM"/>
    </source>
</evidence>
<dbReference type="AlphaFoldDB" id="A0A1B7ZET1"/>
<dbReference type="PROSITE" id="PS51257">
    <property type="entry name" value="PROKAR_LIPOPROTEIN"/>
    <property type="match status" value="1"/>
</dbReference>
<proteinExistence type="predicted"/>
<dbReference type="Pfam" id="PF20113">
    <property type="entry name" value="DUF6503"/>
    <property type="match status" value="1"/>
</dbReference>
<dbReference type="KEGG" id="mart:BTR34_09730"/>
<accession>A0A1B7ZET1</accession>
<keyword evidence="2" id="KW-1185">Reference proteome</keyword>
<dbReference type="STRING" id="1836467.BTR34_09730"/>
<protein>
    <recommendedName>
        <fullName evidence="3">Deoxyribose-phosphate aldolase</fullName>
    </recommendedName>
</protein>
<dbReference type="Proteomes" id="UP000092164">
    <property type="component" value="Unassembled WGS sequence"/>
</dbReference>
<gene>
    <name evidence="1" type="ORF">A9200_01360</name>
</gene>
<dbReference type="InterPro" id="IPR045444">
    <property type="entry name" value="DUF6503"/>
</dbReference>
<evidence type="ECO:0000313" key="2">
    <source>
        <dbReference type="Proteomes" id="UP000092164"/>
    </source>
</evidence>
<dbReference type="EMBL" id="LZFP01000001">
    <property type="protein sequence ID" value="OBR42066.1"/>
    <property type="molecule type" value="Genomic_DNA"/>
</dbReference>
<dbReference type="OrthoDB" id="982433at2"/>
<reference evidence="2" key="1">
    <citation type="submission" date="2016-06" db="EMBL/GenBank/DDBJ databases">
        <authorList>
            <person name="Zhan P."/>
        </authorList>
    </citation>
    <scope>NUCLEOTIDE SEQUENCE [LARGE SCALE GENOMIC DNA]</scope>
    <source>
        <strain evidence="2">T28</strain>
    </source>
</reference>
<name>A0A1B7ZET1_9FLAO</name>